<proteinExistence type="inferred from homology"/>
<sequence length="190" mass="21867">MLVSFGVKGHIFFTEQANWWVNNALKMHKILRFAEHSDLVFICRSSMSRDLDNTEDIFDSTLNLESDQLQVGFDEGFKDGIEAGKIEGREVGLKVGFQVGEELGFYKGCMDIWKVAISRCPGLFSARVQKRILLLEEQLKNYPLSNSNDEKLQDMLEMIRARFRSVLAMLSVHIEYEGYPGSHMEERSEF</sequence>
<protein>
    <recommendedName>
        <fullName evidence="2">Essential protein Yae1 N-terminal domain-containing protein</fullName>
    </recommendedName>
</protein>
<comment type="similarity">
    <text evidence="1">Belongs to the LTO1 family.</text>
</comment>
<evidence type="ECO:0000313" key="4">
    <source>
        <dbReference type="Proteomes" id="UP000825935"/>
    </source>
</evidence>
<comment type="caution">
    <text evidence="3">The sequence shown here is derived from an EMBL/GenBank/DDBJ whole genome shotgun (WGS) entry which is preliminary data.</text>
</comment>
<dbReference type="OMA" id="FKQVCSM"/>
<dbReference type="PANTHER" id="PTHR28532:SF1">
    <property type="entry name" value="ORAL CANCER OVEREXPRESSED 1"/>
    <property type="match status" value="1"/>
</dbReference>
<dbReference type="InterPro" id="IPR019191">
    <property type="entry name" value="Essential_protein_Yae1_N"/>
</dbReference>
<dbReference type="PANTHER" id="PTHR28532">
    <property type="entry name" value="GEO13458P1"/>
    <property type="match status" value="1"/>
</dbReference>
<dbReference type="AlphaFoldDB" id="A0A8T2SZE9"/>
<feature type="domain" description="Essential protein Yae1 N-terminal" evidence="2">
    <location>
        <begin position="72"/>
        <end position="109"/>
    </location>
</feature>
<dbReference type="InterPro" id="IPR052436">
    <property type="entry name" value="LTO1_adapter"/>
</dbReference>
<keyword evidence="4" id="KW-1185">Reference proteome</keyword>
<dbReference type="OrthoDB" id="48036at2759"/>
<evidence type="ECO:0000259" key="2">
    <source>
        <dbReference type="Pfam" id="PF09811"/>
    </source>
</evidence>
<dbReference type="Proteomes" id="UP000825935">
    <property type="component" value="Chromosome 17"/>
</dbReference>
<organism evidence="3 4">
    <name type="scientific">Ceratopteris richardii</name>
    <name type="common">Triangle waterfern</name>
    <dbReference type="NCBI Taxonomy" id="49495"/>
    <lineage>
        <taxon>Eukaryota</taxon>
        <taxon>Viridiplantae</taxon>
        <taxon>Streptophyta</taxon>
        <taxon>Embryophyta</taxon>
        <taxon>Tracheophyta</taxon>
        <taxon>Polypodiopsida</taxon>
        <taxon>Polypodiidae</taxon>
        <taxon>Polypodiales</taxon>
        <taxon>Pteridineae</taxon>
        <taxon>Pteridaceae</taxon>
        <taxon>Parkerioideae</taxon>
        <taxon>Ceratopteris</taxon>
    </lineage>
</organism>
<dbReference type="EMBL" id="CM035422">
    <property type="protein sequence ID" value="KAH7373745.1"/>
    <property type="molecule type" value="Genomic_DNA"/>
</dbReference>
<dbReference type="Pfam" id="PF09811">
    <property type="entry name" value="Yae1_N"/>
    <property type="match status" value="1"/>
</dbReference>
<evidence type="ECO:0000256" key="1">
    <source>
        <dbReference type="ARBA" id="ARBA00038090"/>
    </source>
</evidence>
<accession>A0A8T2SZE9</accession>
<name>A0A8T2SZE9_CERRI</name>
<gene>
    <name evidence="3" type="ORF">KP509_17G072900</name>
</gene>
<reference evidence="3" key="1">
    <citation type="submission" date="2021-08" db="EMBL/GenBank/DDBJ databases">
        <title>WGS assembly of Ceratopteris richardii.</title>
        <authorList>
            <person name="Marchant D.B."/>
            <person name="Chen G."/>
            <person name="Jenkins J."/>
            <person name="Shu S."/>
            <person name="Leebens-Mack J."/>
            <person name="Grimwood J."/>
            <person name="Schmutz J."/>
            <person name="Soltis P."/>
            <person name="Soltis D."/>
            <person name="Chen Z.-H."/>
        </authorList>
    </citation>
    <scope>NUCLEOTIDE SEQUENCE</scope>
    <source>
        <strain evidence="3">Whitten #5841</strain>
        <tissue evidence="3">Leaf</tissue>
    </source>
</reference>
<evidence type="ECO:0000313" key="3">
    <source>
        <dbReference type="EMBL" id="KAH7373745.1"/>
    </source>
</evidence>